<accession>A0A9W7DUM8</accession>
<feature type="region of interest" description="Disordered" evidence="1">
    <location>
        <begin position="291"/>
        <end position="406"/>
    </location>
</feature>
<feature type="region of interest" description="Disordered" evidence="1">
    <location>
        <begin position="145"/>
        <end position="195"/>
    </location>
</feature>
<proteinExistence type="predicted"/>
<evidence type="ECO:0000256" key="1">
    <source>
        <dbReference type="SAM" id="MobiDB-lite"/>
    </source>
</evidence>
<feature type="compositionally biased region" description="Basic residues" evidence="1">
    <location>
        <begin position="364"/>
        <end position="375"/>
    </location>
</feature>
<organism evidence="2 3">
    <name type="scientific">Triparma laevis f. inornata</name>
    <dbReference type="NCBI Taxonomy" id="1714386"/>
    <lineage>
        <taxon>Eukaryota</taxon>
        <taxon>Sar</taxon>
        <taxon>Stramenopiles</taxon>
        <taxon>Ochrophyta</taxon>
        <taxon>Bolidophyceae</taxon>
        <taxon>Parmales</taxon>
        <taxon>Triparmaceae</taxon>
        <taxon>Triparma</taxon>
    </lineage>
</organism>
<feature type="compositionally biased region" description="Acidic residues" evidence="1">
    <location>
        <begin position="386"/>
        <end position="406"/>
    </location>
</feature>
<dbReference type="Proteomes" id="UP001162640">
    <property type="component" value="Unassembled WGS sequence"/>
</dbReference>
<evidence type="ECO:0000313" key="3">
    <source>
        <dbReference type="Proteomes" id="UP001162640"/>
    </source>
</evidence>
<dbReference type="EMBL" id="BLQM01000054">
    <property type="protein sequence ID" value="GMH56929.1"/>
    <property type="molecule type" value="Genomic_DNA"/>
</dbReference>
<evidence type="ECO:0000313" key="2">
    <source>
        <dbReference type="EMBL" id="GMH56929.1"/>
    </source>
</evidence>
<feature type="compositionally biased region" description="Basic and acidic residues" evidence="1">
    <location>
        <begin position="346"/>
        <end position="363"/>
    </location>
</feature>
<feature type="compositionally biased region" description="Basic and acidic residues" evidence="1">
    <location>
        <begin position="294"/>
        <end position="332"/>
    </location>
</feature>
<reference evidence="3" key="1">
    <citation type="journal article" date="2023" name="Commun. Biol.">
        <title>Genome analysis of Parmales, the sister group of diatoms, reveals the evolutionary specialization of diatoms from phago-mixotrophs to photoautotrophs.</title>
        <authorList>
            <person name="Ban H."/>
            <person name="Sato S."/>
            <person name="Yoshikawa S."/>
            <person name="Yamada K."/>
            <person name="Nakamura Y."/>
            <person name="Ichinomiya M."/>
            <person name="Sato N."/>
            <person name="Blanc-Mathieu R."/>
            <person name="Endo H."/>
            <person name="Kuwata A."/>
            <person name="Ogata H."/>
        </authorList>
    </citation>
    <scope>NUCLEOTIDE SEQUENCE [LARGE SCALE GENOMIC DNA]</scope>
</reference>
<gene>
    <name evidence="2" type="ORF">TL16_g02253</name>
</gene>
<comment type="caution">
    <text evidence="2">The sequence shown here is derived from an EMBL/GenBank/DDBJ whole genome shotgun (WGS) entry which is preliminary data.</text>
</comment>
<dbReference type="AlphaFoldDB" id="A0A9W7DUM8"/>
<dbReference type="PROSITE" id="PS00018">
    <property type="entry name" value="EF_HAND_1"/>
    <property type="match status" value="1"/>
</dbReference>
<name>A0A9W7DUM8_9STRA</name>
<sequence length="655" mass="75240">MSKASFKLPSLPAVKLNLPIDADYREKLMGAARRVSSSLPRKASLKQSFQSMATSASAMESGFGVRKFIEKNRPKVGITEYYARKRENHALAIELWAKHASPILKGEQEAVSAKDVMAPNHLSVEKGGDAGAEAAELMSKMSASEKLEYREEQKAKKNAEKRAAKEEKAEERRRKKAEKEHRQEQKAHEKAIAKDRLDEKAAASQLKKKLDKTNLSPKDQKMAKYLAKGTKKLAKRLQLEAKYGSGKITKQGNDDTTYRKKVDHIIPKIPGQQVGFTEGVNNIMGVYIGSEQTAEERHTRHDHHRDEEERKGRAQEAKIIEKAARRKAEKEKKARTKANNGVDPEEVVKSRAQVIREEQEERARKHHHKHHHHQTKHEDDLNSEYSDSDSQYDSDSDSDGSIDIDDVFQPTSEFTQTAIDANMEAEMIAAEFKRQSVETKMMLRKMGYSMSTKMCTSCGGRTPARPIDFWTGQPKGGKANQWYAIGNQHFCYPCANNSVLMMGVAKALAVMNGLDAREGIKNWNEVKKMQFHMNYDVEKSYEDNKSNLTVVVDTGPTIEEIKEKQRKKDIRSQLRQQRLKKEKALKHPKKSQWWQKKRRKEENYWHLTEISQAGKKFERRKDNNAVNRKTPKIMGADWETYKEWFPQDDMRYQPR</sequence>
<dbReference type="InterPro" id="IPR018247">
    <property type="entry name" value="EF_Hand_1_Ca_BS"/>
</dbReference>
<protein>
    <submittedName>
        <fullName evidence="2">Uncharacterized protein</fullName>
    </submittedName>
</protein>